<evidence type="ECO:0000256" key="1">
    <source>
        <dbReference type="SAM" id="Phobius"/>
    </source>
</evidence>
<organism evidence="2">
    <name type="scientific">Streptococcus agalactiae</name>
    <dbReference type="NCBI Taxonomy" id="1311"/>
    <lineage>
        <taxon>Bacteria</taxon>
        <taxon>Bacillati</taxon>
        <taxon>Bacillota</taxon>
        <taxon>Bacilli</taxon>
        <taxon>Lactobacillales</taxon>
        <taxon>Streptococcaceae</taxon>
        <taxon>Streptococcus</taxon>
    </lineage>
</organism>
<dbReference type="Proteomes" id="UP000093122">
    <property type="component" value="Unassembled WGS sequence"/>
</dbReference>
<dbReference type="KEGG" id="sage:EN72_06325"/>
<reference evidence="2" key="1">
    <citation type="journal article" date="2012" name="J. Infect. Dis.">
        <title>Capsular switching in group B Streptococcus CC17 hypervirulent clone: a future challenge for polysaccharide vaccine development.</title>
        <authorList>
            <person name="Bellais S."/>
            <person name="Six A."/>
            <person name="Fouet A."/>
            <person name="Longo M."/>
            <person name="Dmytruk N."/>
            <person name="Glaser P."/>
            <person name="Trieu-Cuot P."/>
            <person name="Poyart C."/>
        </authorList>
    </citation>
    <scope>NUCLEOTIDE SEQUENCE</scope>
    <source>
        <strain evidence="2">CCH10418</strain>
    </source>
</reference>
<accession>K0JNG3</accession>
<dbReference type="AlphaFoldDB" id="K0JNG3"/>
<dbReference type="InterPro" id="IPR018730">
    <property type="entry name" value="DUF2273"/>
</dbReference>
<sequence length="64" mass="7110">MSEFVRKYRYPLGGAVIGLVLAAMIVTIGLFKTILALVIIVLGAYAGLYVQRTGMLDQFFNKRK</sequence>
<dbReference type="PATRIC" id="fig|1311.133.peg.1198"/>
<reference evidence="2" key="2">
    <citation type="submission" date="2012-03" db="EMBL/GenBank/DDBJ databases">
        <authorList>
            <person name="TRIEU-CUOT P."/>
        </authorList>
    </citation>
    <scope>NUCLEOTIDE SEQUENCE</scope>
    <source>
        <strain evidence="2">CCH10418</strain>
    </source>
</reference>
<evidence type="ECO:0000313" key="3">
    <source>
        <dbReference type="EMBL" id="OCM72713.1"/>
    </source>
</evidence>
<protein>
    <submittedName>
        <fullName evidence="3">DUF2273 domain-containing protein</fullName>
    </submittedName>
</protein>
<evidence type="ECO:0000313" key="4">
    <source>
        <dbReference type="Proteomes" id="UP000093122"/>
    </source>
</evidence>
<keyword evidence="1" id="KW-0812">Transmembrane</keyword>
<dbReference type="RefSeq" id="WP_001288928.1">
    <property type="nucleotide sequence ID" value="NZ_CP007631.1"/>
</dbReference>
<keyword evidence="1" id="KW-0472">Membrane</keyword>
<dbReference type="EMBL" id="HE795401">
    <property type="protein sequence ID" value="CCG97704.1"/>
    <property type="molecule type" value="Genomic_DNA"/>
</dbReference>
<name>K0JNG3_STRAG</name>
<gene>
    <name evidence="2" type="primary">BM110_ORF1205</name>
    <name evidence="3" type="ORF">AX245_01385</name>
</gene>
<feature type="transmembrane region" description="Helical" evidence="1">
    <location>
        <begin position="12"/>
        <end position="28"/>
    </location>
</feature>
<proteinExistence type="predicted"/>
<feature type="transmembrane region" description="Helical" evidence="1">
    <location>
        <begin position="34"/>
        <end position="50"/>
    </location>
</feature>
<evidence type="ECO:0000313" key="2">
    <source>
        <dbReference type="EMBL" id="CCG97704.1"/>
    </source>
</evidence>
<dbReference type="Pfam" id="PF10031">
    <property type="entry name" value="DUF2273"/>
    <property type="match status" value="1"/>
</dbReference>
<dbReference type="EMBL" id="MAWT01000002">
    <property type="protein sequence ID" value="OCM72713.1"/>
    <property type="molecule type" value="Genomic_DNA"/>
</dbReference>
<reference evidence="3 4" key="3">
    <citation type="journal article" date="2016" name="Sci. Rep.">
        <title>Serotype IV Streptococcus agalactiae ST-452 has arisen from large genomic recombination events between CC23 and the hypervirulent CC17 lineages.</title>
        <authorList>
            <person name="Campisi E."/>
            <person name="Rinaudo C.D."/>
            <person name="Donati C."/>
            <person name="Barucco M."/>
            <person name="Torricelli G."/>
            <person name="Edwards M.S."/>
            <person name="Baker C.J."/>
            <person name="Margarit I."/>
            <person name="Rosini R."/>
        </authorList>
    </citation>
    <scope>NUCLEOTIDE SEQUENCE [LARGE SCALE GENOMIC DNA]</scope>
    <source>
        <strain evidence="3 4">CZ-PW-140</strain>
    </source>
</reference>
<keyword evidence="1" id="KW-1133">Transmembrane helix</keyword>